<name>A0ABN4BND9_9MOLU</name>
<organism evidence="1 2">
    <name type="scientific">Mycoplasma ovis str. Michigan</name>
    <dbReference type="NCBI Taxonomy" id="1415773"/>
    <lineage>
        <taxon>Bacteria</taxon>
        <taxon>Bacillati</taxon>
        <taxon>Mycoplasmatota</taxon>
        <taxon>Mollicutes</taxon>
        <taxon>Mycoplasmataceae</taxon>
        <taxon>Mycoplasma</taxon>
    </lineage>
</organism>
<accession>A0ABN4BND9</accession>
<protein>
    <submittedName>
        <fullName evidence="1">Uncharacterized protein</fullName>
    </submittedName>
</protein>
<dbReference type="EMBL" id="CP006935">
    <property type="protein sequence ID" value="AHC40402.1"/>
    <property type="molecule type" value="Genomic_DNA"/>
</dbReference>
<dbReference type="Proteomes" id="UP000018745">
    <property type="component" value="Chromosome"/>
</dbReference>
<dbReference type="RefSeq" id="WP_024071416.1">
    <property type="nucleotide sequence ID" value="NC_023062.1"/>
</dbReference>
<sequence length="69" mass="7886">MIGGTSFLISNQTQSIKNIQVVTEIGTTEPKAIEKENCSILKDIEDIANILWDFQELENKDIQHCFPEY</sequence>
<gene>
    <name evidence="1" type="ORF">OVS_03245</name>
</gene>
<reference evidence="1 2" key="1">
    <citation type="journal article" date="2014" name="Genome Announc.">
        <title>Complete Genome Sequence of Mycoplasma ovis Strain Michigan, a Hemoplasma of Sheep with Two Distinct 16S rRNA Genes.</title>
        <authorList>
            <person name="Deshuillers P.L."/>
            <person name="Santos A.P."/>
            <person name="do Nascimento N.C."/>
            <person name="Hampel J.A."/>
            <person name="Bergin I.L."/>
            <person name="Dyson M.C."/>
            <person name="Messick J.B."/>
        </authorList>
    </citation>
    <scope>NUCLEOTIDE SEQUENCE [LARGE SCALE GENOMIC DNA]</scope>
    <source>
        <strain evidence="1 2">Michigan</strain>
    </source>
</reference>
<evidence type="ECO:0000313" key="1">
    <source>
        <dbReference type="EMBL" id="AHC40402.1"/>
    </source>
</evidence>
<proteinExistence type="predicted"/>
<keyword evidence="2" id="KW-1185">Reference proteome</keyword>
<evidence type="ECO:0000313" key="2">
    <source>
        <dbReference type="Proteomes" id="UP000018745"/>
    </source>
</evidence>